<evidence type="ECO:0000256" key="4">
    <source>
        <dbReference type="ARBA" id="ARBA00022729"/>
    </source>
</evidence>
<sequence>MGNKKLMKSAVVTSLVGSLLLGTGSYYAMAADGKTKAAPVYLQENQSIEKRVKALLKEMTLKEKVGQMTQINATVLMGNGDWDRGPLNEQTMKKVLKDNHVGSILSGGGASPLPNNPEEWAKLTNAVQKYALENSRLKIPIIYGVDAVHGHNNIIGATLYPHNIGLSTSWNRSLVKEVNKQTAKEVRATGVHWNFSPVGDVARDIRWGRYYETFGEDPYLVSEMNEEAVIGQQGKDISKNNAVAATGKHFIGYSQPFNGMDRAPGDMSARTLREVFLPPFEAQIKAGVKTMMINSGAVNGVPVHASKYLLTDLLRKELGFKGVVVSDWEDIIKLVTVHKTAANYKEAIAMSINAGVDMSMVPIDAVEYTKLLIELVNEGGVSQKRIDEAVSRILTLKFELGLFEKPYVNEKKVNDLILNGNSALALQSARESMTLLKNEGNLLPLKKEQLKSIAVIGPGANSISNQMGGWTIEWQGATNPKEQPPGVTILEGIQKAVGKDVKVNFAEGVPAADKENNSAEITKAVNAAVKAAKNSDVVVLTVAEKPYAEGEGNTTTADLSQAQKELVKAVGAAGKKTILVGVTGRPVMMTDAINKSDAFLAAFLPGAEGGTAVADILFGNYNPSGELSFTWPKNIGQVPVYYNSLPGSGYDPLFPFEAGLSYTTYEYSSLKVGANVKKNGNIQVSVNVKNTGGRDGDEIVQIYSDQKAGGILTPDRKLIGFERVSLKAGETKTVTFKIPASQLAVVPGDVFSNSKREVMPGQYEILVEGQKAPFTVN</sequence>
<dbReference type="OrthoDB" id="9805821at2"/>
<dbReference type="PANTHER" id="PTHR30620:SF16">
    <property type="entry name" value="LYSOSOMAL BETA GLUCOSIDASE"/>
    <property type="match status" value="1"/>
</dbReference>
<dbReference type="PRINTS" id="PR00133">
    <property type="entry name" value="GLHYDRLASE3"/>
</dbReference>
<feature type="chain" id="PRO_5031468875" description="beta-glucosidase" evidence="7">
    <location>
        <begin position="31"/>
        <end position="777"/>
    </location>
</feature>
<dbReference type="RefSeq" id="WP_154306963.1">
    <property type="nucleotide sequence ID" value="NZ_WKKI01000008.1"/>
</dbReference>
<reference evidence="9 10" key="1">
    <citation type="submission" date="2019-11" db="EMBL/GenBank/DDBJ databases">
        <title>Bacillus lacus genome.</title>
        <authorList>
            <person name="Allen C.J."/>
            <person name="Newman J.D."/>
        </authorList>
    </citation>
    <scope>NUCLEOTIDE SEQUENCE [LARGE SCALE GENOMIC DNA]</scope>
    <source>
        <strain evidence="9 10">KCTC 33946</strain>
    </source>
</reference>
<evidence type="ECO:0000256" key="5">
    <source>
        <dbReference type="ARBA" id="ARBA00022801"/>
    </source>
</evidence>
<dbReference type="InterPro" id="IPR036962">
    <property type="entry name" value="Glyco_hydro_3_N_sf"/>
</dbReference>
<evidence type="ECO:0000256" key="6">
    <source>
        <dbReference type="ARBA" id="ARBA00023295"/>
    </source>
</evidence>
<dbReference type="Pfam" id="PF14310">
    <property type="entry name" value="Fn3-like"/>
    <property type="match status" value="1"/>
</dbReference>
<dbReference type="EMBL" id="WKKI01000008">
    <property type="protein sequence ID" value="MRX71822.1"/>
    <property type="molecule type" value="Genomic_DNA"/>
</dbReference>
<dbReference type="Gene3D" id="3.40.50.1700">
    <property type="entry name" value="Glycoside hydrolase family 3 C-terminal domain"/>
    <property type="match status" value="1"/>
</dbReference>
<comment type="catalytic activity">
    <reaction evidence="1">
        <text>Hydrolysis of terminal, non-reducing beta-D-glucosyl residues with release of beta-D-glucose.</text>
        <dbReference type="EC" id="3.2.1.21"/>
    </reaction>
</comment>
<evidence type="ECO:0000313" key="10">
    <source>
        <dbReference type="Proteomes" id="UP000448867"/>
    </source>
</evidence>
<comment type="similarity">
    <text evidence="2">Belongs to the glycosyl hydrolase 3 family.</text>
</comment>
<dbReference type="InterPro" id="IPR002772">
    <property type="entry name" value="Glyco_hydro_3_C"/>
</dbReference>
<proteinExistence type="inferred from homology"/>
<keyword evidence="6" id="KW-0326">Glycosidase</keyword>
<comment type="caution">
    <text evidence="9">The sequence shown here is derived from an EMBL/GenBank/DDBJ whole genome shotgun (WGS) entry which is preliminary data.</text>
</comment>
<feature type="signal peptide" evidence="7">
    <location>
        <begin position="1"/>
        <end position="30"/>
    </location>
</feature>
<dbReference type="FunFam" id="3.20.20.300:FF:000007">
    <property type="entry name" value="Lysosomal beta glucosidase"/>
    <property type="match status" value="1"/>
</dbReference>
<dbReference type="InterPro" id="IPR051915">
    <property type="entry name" value="Cellulose_Degrad_GH3"/>
</dbReference>
<dbReference type="SUPFAM" id="SSF52279">
    <property type="entry name" value="Beta-D-glucan exohydrolase, C-terminal domain"/>
    <property type="match status" value="1"/>
</dbReference>
<dbReference type="Gene3D" id="2.60.40.10">
    <property type="entry name" value="Immunoglobulins"/>
    <property type="match status" value="1"/>
</dbReference>
<dbReference type="InterPro" id="IPR017853">
    <property type="entry name" value="GH"/>
</dbReference>
<name>A0A7X2IXV2_9BACI</name>
<keyword evidence="10" id="KW-1185">Reference proteome</keyword>
<dbReference type="InterPro" id="IPR036881">
    <property type="entry name" value="Glyco_hydro_3_C_sf"/>
</dbReference>
<organism evidence="9 10">
    <name type="scientific">Metabacillus lacus</name>
    <dbReference type="NCBI Taxonomy" id="1983721"/>
    <lineage>
        <taxon>Bacteria</taxon>
        <taxon>Bacillati</taxon>
        <taxon>Bacillota</taxon>
        <taxon>Bacilli</taxon>
        <taxon>Bacillales</taxon>
        <taxon>Bacillaceae</taxon>
        <taxon>Metabacillus</taxon>
    </lineage>
</organism>
<feature type="domain" description="Fibronectin type III-like" evidence="8">
    <location>
        <begin position="698"/>
        <end position="771"/>
    </location>
</feature>
<evidence type="ECO:0000259" key="8">
    <source>
        <dbReference type="SMART" id="SM01217"/>
    </source>
</evidence>
<dbReference type="Proteomes" id="UP000448867">
    <property type="component" value="Unassembled WGS sequence"/>
</dbReference>
<dbReference type="GO" id="GO:0009251">
    <property type="term" value="P:glucan catabolic process"/>
    <property type="evidence" value="ECO:0007669"/>
    <property type="project" value="TreeGrafter"/>
</dbReference>
<accession>A0A7X2IXV2</accession>
<gene>
    <name evidence="9" type="ORF">GJU40_06485</name>
</gene>
<dbReference type="Pfam" id="PF01915">
    <property type="entry name" value="Glyco_hydro_3_C"/>
    <property type="match status" value="1"/>
</dbReference>
<dbReference type="Pfam" id="PF00933">
    <property type="entry name" value="Glyco_hydro_3"/>
    <property type="match status" value="1"/>
</dbReference>
<evidence type="ECO:0000313" key="9">
    <source>
        <dbReference type="EMBL" id="MRX71822.1"/>
    </source>
</evidence>
<evidence type="ECO:0000256" key="1">
    <source>
        <dbReference type="ARBA" id="ARBA00000448"/>
    </source>
</evidence>
<dbReference type="SMART" id="SM01217">
    <property type="entry name" value="Fn3_like"/>
    <property type="match status" value="1"/>
</dbReference>
<keyword evidence="4 7" id="KW-0732">Signal</keyword>
<dbReference type="PANTHER" id="PTHR30620">
    <property type="entry name" value="PERIPLASMIC BETA-GLUCOSIDASE-RELATED"/>
    <property type="match status" value="1"/>
</dbReference>
<evidence type="ECO:0000256" key="3">
    <source>
        <dbReference type="ARBA" id="ARBA00012744"/>
    </source>
</evidence>
<dbReference type="GO" id="GO:0008422">
    <property type="term" value="F:beta-glucosidase activity"/>
    <property type="evidence" value="ECO:0007669"/>
    <property type="project" value="UniProtKB-EC"/>
</dbReference>
<dbReference type="SUPFAM" id="SSF51445">
    <property type="entry name" value="(Trans)glycosidases"/>
    <property type="match status" value="1"/>
</dbReference>
<evidence type="ECO:0000256" key="2">
    <source>
        <dbReference type="ARBA" id="ARBA00005336"/>
    </source>
</evidence>
<dbReference type="InterPro" id="IPR026891">
    <property type="entry name" value="Fn3-like"/>
</dbReference>
<dbReference type="InterPro" id="IPR001764">
    <property type="entry name" value="Glyco_hydro_3_N"/>
</dbReference>
<dbReference type="AlphaFoldDB" id="A0A7X2IXV2"/>
<dbReference type="EC" id="3.2.1.21" evidence="3"/>
<dbReference type="InterPro" id="IPR013783">
    <property type="entry name" value="Ig-like_fold"/>
</dbReference>
<evidence type="ECO:0000256" key="7">
    <source>
        <dbReference type="SAM" id="SignalP"/>
    </source>
</evidence>
<keyword evidence="5" id="KW-0378">Hydrolase</keyword>
<protein>
    <recommendedName>
        <fullName evidence="3">beta-glucosidase</fullName>
        <ecNumber evidence="3">3.2.1.21</ecNumber>
    </recommendedName>
</protein>
<dbReference type="Gene3D" id="3.20.20.300">
    <property type="entry name" value="Glycoside hydrolase, family 3, N-terminal domain"/>
    <property type="match status" value="1"/>
</dbReference>